<proteinExistence type="predicted"/>
<dbReference type="Proteomes" id="UP000044602">
    <property type="component" value="Unassembled WGS sequence"/>
</dbReference>
<protein>
    <submittedName>
        <fullName evidence="1">Uncharacterized protein</fullName>
    </submittedName>
</protein>
<sequence length="87" mass="9840">RRQHCRDTSPRLQRPLPSGWTPVYPCRRLRQRLLGRCVGRCQLGQGTDVRARPRHGQGVSRQGRPRCSLSCCRSSRSLCLFGPQLGG</sequence>
<evidence type="ECO:0000313" key="1">
    <source>
        <dbReference type="EMBL" id="CRK38557.1"/>
    </source>
</evidence>
<dbReference type="AlphaFoldDB" id="A0A0G4MWG3"/>
<feature type="non-terminal residue" evidence="1">
    <location>
        <position position="87"/>
    </location>
</feature>
<accession>A0A0G4MWG3</accession>
<feature type="non-terminal residue" evidence="1">
    <location>
        <position position="1"/>
    </location>
</feature>
<gene>
    <name evidence="1" type="ORF">BN1708_020535</name>
</gene>
<keyword evidence="2" id="KW-1185">Reference proteome</keyword>
<organism evidence="1 2">
    <name type="scientific">Verticillium longisporum</name>
    <name type="common">Verticillium dahliae var. longisporum</name>
    <dbReference type="NCBI Taxonomy" id="100787"/>
    <lineage>
        <taxon>Eukaryota</taxon>
        <taxon>Fungi</taxon>
        <taxon>Dikarya</taxon>
        <taxon>Ascomycota</taxon>
        <taxon>Pezizomycotina</taxon>
        <taxon>Sordariomycetes</taxon>
        <taxon>Hypocreomycetidae</taxon>
        <taxon>Glomerellales</taxon>
        <taxon>Plectosphaerellaceae</taxon>
        <taxon>Verticillium</taxon>
    </lineage>
</organism>
<name>A0A0G4MWG3_VERLO</name>
<reference evidence="1 2" key="1">
    <citation type="submission" date="2015-05" db="EMBL/GenBank/DDBJ databases">
        <authorList>
            <person name="Wang D.B."/>
            <person name="Wang M."/>
        </authorList>
    </citation>
    <scope>NUCLEOTIDE SEQUENCE [LARGE SCALE GENOMIC DNA]</scope>
    <source>
        <strain evidence="1">VL1</strain>
    </source>
</reference>
<dbReference type="EMBL" id="CVQH01025573">
    <property type="protein sequence ID" value="CRK38557.1"/>
    <property type="molecule type" value="Genomic_DNA"/>
</dbReference>
<evidence type="ECO:0000313" key="2">
    <source>
        <dbReference type="Proteomes" id="UP000044602"/>
    </source>
</evidence>